<proteinExistence type="predicted"/>
<dbReference type="Proteomes" id="UP000655868">
    <property type="component" value="Unassembled WGS sequence"/>
</dbReference>
<dbReference type="RefSeq" id="WP_199708464.1">
    <property type="nucleotide sequence ID" value="NZ_JAEMNV010000014.1"/>
</dbReference>
<protein>
    <submittedName>
        <fullName evidence="1">Uncharacterized protein</fullName>
    </submittedName>
</protein>
<gene>
    <name evidence="1" type="ORF">JGU71_28115</name>
</gene>
<accession>A0A934NWB6</accession>
<evidence type="ECO:0000313" key="1">
    <source>
        <dbReference type="EMBL" id="MBJ8342761.1"/>
    </source>
</evidence>
<reference evidence="1" key="1">
    <citation type="submission" date="2020-12" db="EMBL/GenBank/DDBJ databases">
        <title>Antrihabitans popcorni sp. nov. and Antrihabitans auranticaus sp. nov., isolated from a larva cave.</title>
        <authorList>
            <person name="Lee S.D."/>
            <person name="Kim I.S."/>
        </authorList>
    </citation>
    <scope>NUCLEOTIDE SEQUENCE</scope>
    <source>
        <strain evidence="1">YC3-6</strain>
    </source>
</reference>
<sequence>MLQWRRWTDEADRSDGVLGSDWVYKNGAVNPRIASGTINANASGVFPAEYKRLLASADQYVATTIEQISSTSNFLFLRGSGTATSGTFPLLTISTAGSEIATATSWALAGYTARASQATAIALFDVIEFFVVSNVYYQFVNGVQRGSSWPDTTPIANQTGRYAGLIAQNNNTTRFGRLTVGDLRPSKLAIPTQSVNRSGSY</sequence>
<organism evidence="1 2">
    <name type="scientific">Antrihabitans stalagmiti</name>
    <dbReference type="NCBI Taxonomy" id="2799499"/>
    <lineage>
        <taxon>Bacteria</taxon>
        <taxon>Bacillati</taxon>
        <taxon>Actinomycetota</taxon>
        <taxon>Actinomycetes</taxon>
        <taxon>Mycobacteriales</taxon>
        <taxon>Nocardiaceae</taxon>
        <taxon>Antrihabitans</taxon>
    </lineage>
</organism>
<dbReference type="AlphaFoldDB" id="A0A934NWB6"/>
<name>A0A934NWB6_9NOCA</name>
<dbReference type="EMBL" id="JAEMNV010000014">
    <property type="protein sequence ID" value="MBJ8342761.1"/>
    <property type="molecule type" value="Genomic_DNA"/>
</dbReference>
<evidence type="ECO:0000313" key="2">
    <source>
        <dbReference type="Proteomes" id="UP000655868"/>
    </source>
</evidence>
<keyword evidence="2" id="KW-1185">Reference proteome</keyword>
<comment type="caution">
    <text evidence="1">The sequence shown here is derived from an EMBL/GenBank/DDBJ whole genome shotgun (WGS) entry which is preliminary data.</text>
</comment>